<name>A0ABS8M6K5_9FLAO</name>
<dbReference type="SUPFAM" id="SSF88874">
    <property type="entry name" value="Receptor-binding domain of short tail fibre protein gp12"/>
    <property type="match status" value="1"/>
</dbReference>
<accession>A0ABS8M6K5</accession>
<protein>
    <submittedName>
        <fullName evidence="1">Uncharacterized protein</fullName>
    </submittedName>
</protein>
<dbReference type="Proteomes" id="UP001430700">
    <property type="component" value="Unassembled WGS sequence"/>
</dbReference>
<keyword evidence="2" id="KW-1185">Reference proteome</keyword>
<evidence type="ECO:0000313" key="1">
    <source>
        <dbReference type="EMBL" id="MCC9020460.1"/>
    </source>
</evidence>
<sequence length="134" mass="15002">MTLRNALGDVKTPNLVCRTLVGSGTVDVDFEQSDKTKANFDKNDTNWLLGRTGGEYKHQLTVAEMPSHSHTINKGNFGFHFLNFIGDSLYAKIDIDLLKNDIPLYGTDSEGNDKGHNTMQPYYVIHYIIYAGSE</sequence>
<gene>
    <name evidence="1" type="ORF">LNQ34_22065</name>
</gene>
<dbReference type="EMBL" id="JAJJMN010000002">
    <property type="protein sequence ID" value="MCC9020460.1"/>
    <property type="molecule type" value="Genomic_DNA"/>
</dbReference>
<reference evidence="1" key="1">
    <citation type="submission" date="2021-11" db="EMBL/GenBank/DDBJ databases">
        <title>Description of novel Flavobacterium species.</title>
        <authorList>
            <person name="Saticioglu I.B."/>
            <person name="Ay H."/>
            <person name="Altun S."/>
            <person name="Duman M."/>
        </authorList>
    </citation>
    <scope>NUCLEOTIDE SEQUENCE</scope>
    <source>
        <strain evidence="1">F-126</strain>
    </source>
</reference>
<organism evidence="1 2">
    <name type="scientific">Flavobacterium lipolyticum</name>
    <dbReference type="NCBI Taxonomy" id="2893754"/>
    <lineage>
        <taxon>Bacteria</taxon>
        <taxon>Pseudomonadati</taxon>
        <taxon>Bacteroidota</taxon>
        <taxon>Flavobacteriia</taxon>
        <taxon>Flavobacteriales</taxon>
        <taxon>Flavobacteriaceae</taxon>
        <taxon>Flavobacterium</taxon>
    </lineage>
</organism>
<evidence type="ECO:0000313" key="2">
    <source>
        <dbReference type="Proteomes" id="UP001430700"/>
    </source>
</evidence>
<dbReference type="RefSeq" id="WP_230001281.1">
    <property type="nucleotide sequence ID" value="NZ_JAJJMN010000002.1"/>
</dbReference>
<proteinExistence type="predicted"/>
<comment type="caution">
    <text evidence="1">The sequence shown here is derived from an EMBL/GenBank/DDBJ whole genome shotgun (WGS) entry which is preliminary data.</text>
</comment>